<dbReference type="InterPro" id="IPR036514">
    <property type="entry name" value="SGNH_hydro_sf"/>
</dbReference>
<dbReference type="GO" id="GO:0016787">
    <property type="term" value="F:hydrolase activity"/>
    <property type="evidence" value="ECO:0007669"/>
    <property type="project" value="UniProtKB-KW"/>
</dbReference>
<name>A0A3B0B688_9BACL</name>
<dbReference type="SUPFAM" id="SSF52266">
    <property type="entry name" value="SGNH hydrolase"/>
    <property type="match status" value="1"/>
</dbReference>
<dbReference type="RefSeq" id="WP_120751311.1">
    <property type="nucleotide sequence ID" value="NZ_RBAH01000035.1"/>
</dbReference>
<comment type="caution">
    <text evidence="2">The sequence shown here is derived from an EMBL/GenBank/DDBJ whole genome shotgun (WGS) entry which is preliminary data.</text>
</comment>
<dbReference type="EMBL" id="RBAH01000035">
    <property type="protein sequence ID" value="RKN66057.1"/>
    <property type="molecule type" value="Genomic_DNA"/>
</dbReference>
<evidence type="ECO:0000313" key="2">
    <source>
        <dbReference type="EMBL" id="RKN66057.1"/>
    </source>
</evidence>
<dbReference type="Proteomes" id="UP000282311">
    <property type="component" value="Unassembled WGS sequence"/>
</dbReference>
<dbReference type="Gene3D" id="3.40.50.1110">
    <property type="entry name" value="SGNH hydrolase"/>
    <property type="match status" value="1"/>
</dbReference>
<accession>A0A3B0B688</accession>
<dbReference type="PANTHER" id="PTHR30383">
    <property type="entry name" value="THIOESTERASE 1/PROTEASE 1/LYSOPHOSPHOLIPASE L1"/>
    <property type="match status" value="1"/>
</dbReference>
<dbReference type="CDD" id="cd00229">
    <property type="entry name" value="SGNH_hydrolase"/>
    <property type="match status" value="1"/>
</dbReference>
<protein>
    <submittedName>
        <fullName evidence="2">SGNH/GDSL hydrolase family protein</fullName>
    </submittedName>
</protein>
<dbReference type="OrthoDB" id="388542at2"/>
<dbReference type="Pfam" id="PF13472">
    <property type="entry name" value="Lipase_GDSL_2"/>
    <property type="match status" value="1"/>
</dbReference>
<evidence type="ECO:0000259" key="1">
    <source>
        <dbReference type="Pfam" id="PF13472"/>
    </source>
</evidence>
<gene>
    <name evidence="2" type="ORF">D7M11_31780</name>
</gene>
<keyword evidence="2" id="KW-0378">Hydrolase</keyword>
<organism evidence="2 3">
    <name type="scientific">Paenibacillus ginsengarvi</name>
    <dbReference type="NCBI Taxonomy" id="400777"/>
    <lineage>
        <taxon>Bacteria</taxon>
        <taxon>Bacillati</taxon>
        <taxon>Bacillota</taxon>
        <taxon>Bacilli</taxon>
        <taxon>Bacillales</taxon>
        <taxon>Paenibacillaceae</taxon>
        <taxon>Paenibacillus</taxon>
    </lineage>
</organism>
<dbReference type="InterPro" id="IPR051532">
    <property type="entry name" value="Ester_Hydrolysis_Enzymes"/>
</dbReference>
<keyword evidence="3" id="KW-1185">Reference proteome</keyword>
<sequence length="238" mass="27705">MRERAAKPKRKAYTVVAYGDSWTYGSVANGWHEAKEAGYDWELIHGSWFSQLRRWLMQMDPETVIYNQGMPGWKSYQGRDHFERRVAALDPDLLILNFAINDWTNKIPLHIYKTAMDQIMLEAKRIGCQCVVWTSGPVAAASEKSYGFESPMQDSSFPHRFEEYNDTLRNLAAEHRVILADAERVIRRLWESGTEISGWFYDAIHFTQQGHDTIFQCLRDALALDRRVNKKGRRIAEK</sequence>
<reference evidence="2 3" key="1">
    <citation type="journal article" date="2007" name="Int. J. Syst. Evol. Microbiol.">
        <title>Paenibacillus ginsengarvi sp. nov., isolated from soil from ginseng cultivation.</title>
        <authorList>
            <person name="Yoon M.H."/>
            <person name="Ten L.N."/>
            <person name="Im W.T."/>
        </authorList>
    </citation>
    <scope>NUCLEOTIDE SEQUENCE [LARGE SCALE GENOMIC DNA]</scope>
    <source>
        <strain evidence="2 3">KCTC 13059</strain>
    </source>
</reference>
<dbReference type="AlphaFoldDB" id="A0A3B0B688"/>
<dbReference type="InterPro" id="IPR013830">
    <property type="entry name" value="SGNH_hydro"/>
</dbReference>
<proteinExistence type="predicted"/>
<evidence type="ECO:0000313" key="3">
    <source>
        <dbReference type="Proteomes" id="UP000282311"/>
    </source>
</evidence>
<feature type="domain" description="SGNH hydrolase-type esterase" evidence="1">
    <location>
        <begin position="17"/>
        <end position="212"/>
    </location>
</feature>